<feature type="transmembrane region" description="Helical" evidence="1">
    <location>
        <begin position="12"/>
        <end position="30"/>
    </location>
</feature>
<evidence type="ECO:0000256" key="1">
    <source>
        <dbReference type="SAM" id="Phobius"/>
    </source>
</evidence>
<keyword evidence="1" id="KW-1133">Transmembrane helix</keyword>
<dbReference type="RefSeq" id="WP_163951787.1">
    <property type="nucleotide sequence ID" value="NZ_JAAFZH010000008.1"/>
</dbReference>
<name>A0A6L9LBI3_9BACT</name>
<keyword evidence="4" id="KW-1185">Reference proteome</keyword>
<evidence type="ECO:0000259" key="2">
    <source>
        <dbReference type="PROSITE" id="PS50930"/>
    </source>
</evidence>
<feature type="domain" description="HTH LytTR-type" evidence="2">
    <location>
        <begin position="169"/>
        <end position="282"/>
    </location>
</feature>
<reference evidence="3 4" key="1">
    <citation type="submission" date="2020-02" db="EMBL/GenBank/DDBJ databases">
        <title>Draft genome sequence of two Spirosoma agri KCTC 52727 and Spirosoma terrae KCTC 52035.</title>
        <authorList>
            <person name="Rojas J."/>
            <person name="Ambika Manirajan B."/>
            <person name="Suarez C."/>
            <person name="Ratering S."/>
            <person name="Schnell S."/>
        </authorList>
    </citation>
    <scope>NUCLEOTIDE SEQUENCE [LARGE SCALE GENOMIC DNA]</scope>
    <source>
        <strain evidence="3 4">KCTC 52035</strain>
    </source>
</reference>
<feature type="transmembrane region" description="Helical" evidence="1">
    <location>
        <begin position="42"/>
        <end position="64"/>
    </location>
</feature>
<evidence type="ECO:0000313" key="3">
    <source>
        <dbReference type="EMBL" id="NDU96887.1"/>
    </source>
</evidence>
<dbReference type="SMART" id="SM00850">
    <property type="entry name" value="LytTR"/>
    <property type="match status" value="1"/>
</dbReference>
<keyword evidence="1" id="KW-0472">Membrane</keyword>
<dbReference type="EMBL" id="JAAFZH010000008">
    <property type="protein sequence ID" value="NDU96887.1"/>
    <property type="molecule type" value="Genomic_DNA"/>
</dbReference>
<dbReference type="Pfam" id="PF04397">
    <property type="entry name" value="LytTR"/>
    <property type="match status" value="1"/>
</dbReference>
<accession>A0A6L9LBI3</accession>
<dbReference type="PROSITE" id="PS50930">
    <property type="entry name" value="HTH_LYTTR"/>
    <property type="match status" value="1"/>
</dbReference>
<keyword evidence="1" id="KW-0812">Transmembrane</keyword>
<dbReference type="GO" id="GO:0003677">
    <property type="term" value="F:DNA binding"/>
    <property type="evidence" value="ECO:0007669"/>
    <property type="project" value="InterPro"/>
</dbReference>
<gene>
    <name evidence="3" type="ORF">GK108_18530</name>
</gene>
<sequence length="286" mass="32532">MAPLTAKQHRYARLVIVPVAASIASHLVFYKHYPYEIDYRFPWPYFLTVATVMLCCWETNLAIFRYLDQHTPFYKNPGRRIRQQILLGGSLTLLTFSVVFPLAIRVYSGNWPSMPLVTSGIFVCITIATLVNGGYVGLYLLQTISLEKRQNIANSQPKLIPATQSSAGLLIDAGTRQIRLMPSEIAYFYSTGGVVLLVQTNGQQLTTNYNSFASLENQLLTTGFFQLNRQFIVAMHAIRQVQDDSNQKLLVELMPALHKNQTGEQVTVSRYRRADFKKWFRQTVPI</sequence>
<comment type="caution">
    <text evidence="3">The sequence shown here is derived from an EMBL/GenBank/DDBJ whole genome shotgun (WGS) entry which is preliminary data.</text>
</comment>
<organism evidence="3 4">
    <name type="scientific">Spirosoma terrae</name>
    <dbReference type="NCBI Taxonomy" id="1968276"/>
    <lineage>
        <taxon>Bacteria</taxon>
        <taxon>Pseudomonadati</taxon>
        <taxon>Bacteroidota</taxon>
        <taxon>Cytophagia</taxon>
        <taxon>Cytophagales</taxon>
        <taxon>Cytophagaceae</taxon>
        <taxon>Spirosoma</taxon>
    </lineage>
</organism>
<dbReference type="Proteomes" id="UP000474175">
    <property type="component" value="Unassembled WGS sequence"/>
</dbReference>
<feature type="transmembrane region" description="Helical" evidence="1">
    <location>
        <begin position="85"/>
        <end position="104"/>
    </location>
</feature>
<proteinExistence type="predicted"/>
<dbReference type="AlphaFoldDB" id="A0A6L9LBI3"/>
<protein>
    <submittedName>
        <fullName evidence="3">LytTR family transcriptional regulator</fullName>
    </submittedName>
</protein>
<feature type="transmembrane region" description="Helical" evidence="1">
    <location>
        <begin position="116"/>
        <end position="141"/>
    </location>
</feature>
<dbReference type="InterPro" id="IPR007492">
    <property type="entry name" value="LytTR_DNA-bd_dom"/>
</dbReference>
<evidence type="ECO:0000313" key="4">
    <source>
        <dbReference type="Proteomes" id="UP000474175"/>
    </source>
</evidence>
<dbReference type="Gene3D" id="2.40.50.1020">
    <property type="entry name" value="LytTr DNA-binding domain"/>
    <property type="match status" value="1"/>
</dbReference>